<gene>
    <name evidence="1" type="ORF">Golax_012939</name>
</gene>
<dbReference type="AlphaFoldDB" id="A0A7J8ZQJ1"/>
<dbReference type="Proteomes" id="UP000593574">
    <property type="component" value="Unassembled WGS sequence"/>
</dbReference>
<evidence type="ECO:0000313" key="2">
    <source>
        <dbReference type="Proteomes" id="UP000593574"/>
    </source>
</evidence>
<name>A0A7J8ZQJ1_9ROSI</name>
<feature type="non-terminal residue" evidence="1">
    <location>
        <position position="61"/>
    </location>
</feature>
<dbReference type="EMBL" id="JABEZV010000006">
    <property type="protein sequence ID" value="MBA0713940.1"/>
    <property type="molecule type" value="Genomic_DNA"/>
</dbReference>
<keyword evidence="2" id="KW-1185">Reference proteome</keyword>
<proteinExistence type="predicted"/>
<evidence type="ECO:0000313" key="1">
    <source>
        <dbReference type="EMBL" id="MBA0713940.1"/>
    </source>
</evidence>
<organism evidence="1 2">
    <name type="scientific">Gossypium laxum</name>
    <dbReference type="NCBI Taxonomy" id="34288"/>
    <lineage>
        <taxon>Eukaryota</taxon>
        <taxon>Viridiplantae</taxon>
        <taxon>Streptophyta</taxon>
        <taxon>Embryophyta</taxon>
        <taxon>Tracheophyta</taxon>
        <taxon>Spermatophyta</taxon>
        <taxon>Magnoliopsida</taxon>
        <taxon>eudicotyledons</taxon>
        <taxon>Gunneridae</taxon>
        <taxon>Pentapetalae</taxon>
        <taxon>rosids</taxon>
        <taxon>malvids</taxon>
        <taxon>Malvales</taxon>
        <taxon>Malvaceae</taxon>
        <taxon>Malvoideae</taxon>
        <taxon>Gossypium</taxon>
    </lineage>
</organism>
<sequence length="61" mass="7317">MLYANPTSSPDDYMVVAIFSVDHHTTYIRPSRDKEWTYVHQNWGVLHNLIYYQDRFCAVNH</sequence>
<accession>A0A7J8ZQJ1</accession>
<protein>
    <submittedName>
        <fullName evidence="1">Uncharacterized protein</fullName>
    </submittedName>
</protein>
<reference evidence="1 2" key="1">
    <citation type="journal article" date="2019" name="Genome Biol. Evol.">
        <title>Insights into the evolution of the New World diploid cottons (Gossypium, subgenus Houzingenia) based on genome sequencing.</title>
        <authorList>
            <person name="Grover C.E."/>
            <person name="Arick M.A. 2nd"/>
            <person name="Thrash A."/>
            <person name="Conover J.L."/>
            <person name="Sanders W.S."/>
            <person name="Peterson D.G."/>
            <person name="Frelichowski J.E."/>
            <person name="Scheffler J.A."/>
            <person name="Scheffler B.E."/>
            <person name="Wendel J.F."/>
        </authorList>
    </citation>
    <scope>NUCLEOTIDE SEQUENCE [LARGE SCALE GENOMIC DNA]</scope>
    <source>
        <strain evidence="1">4</strain>
        <tissue evidence="1">Leaf</tissue>
    </source>
</reference>
<comment type="caution">
    <text evidence="1">The sequence shown here is derived from an EMBL/GenBank/DDBJ whole genome shotgun (WGS) entry which is preliminary data.</text>
</comment>